<keyword evidence="2" id="KW-0479">Metal-binding</keyword>
<accession>A0ABP9YAH9</accession>
<evidence type="ECO:0000256" key="5">
    <source>
        <dbReference type="ARBA" id="ARBA00049598"/>
    </source>
</evidence>
<evidence type="ECO:0000313" key="11">
    <source>
        <dbReference type="Proteomes" id="UP001476247"/>
    </source>
</evidence>
<evidence type="ECO:0000256" key="3">
    <source>
        <dbReference type="ARBA" id="ARBA00022771"/>
    </source>
</evidence>
<keyword evidence="4" id="KW-0862">Zinc</keyword>
<feature type="domain" description="HIT-type" evidence="9">
    <location>
        <begin position="66"/>
        <end position="100"/>
    </location>
</feature>
<feature type="region of interest" description="Disordered" evidence="8">
    <location>
        <begin position="394"/>
        <end position="413"/>
    </location>
</feature>
<dbReference type="Gene3D" id="3.30.60.190">
    <property type="match status" value="1"/>
</dbReference>
<feature type="compositionally biased region" description="Polar residues" evidence="8">
    <location>
        <begin position="1"/>
        <end position="11"/>
    </location>
</feature>
<evidence type="ECO:0000259" key="9">
    <source>
        <dbReference type="PROSITE" id="PS51083"/>
    </source>
</evidence>
<comment type="function">
    <text evidence="5">Required for box C/D snoRNAs accumulation involved in snoRNA processing, snoRNA transport to the nucleolus and ribosome biogenesis.</text>
</comment>
<dbReference type="InterPro" id="IPR057721">
    <property type="entry name" value="BCD1_alpha/beta"/>
</dbReference>
<dbReference type="PROSITE" id="PS51083">
    <property type="entry name" value="ZF_HIT"/>
    <property type="match status" value="1"/>
</dbReference>
<reference evidence="10 11" key="1">
    <citation type="submission" date="2024-04" db="EMBL/GenBank/DDBJ databases">
        <title>genome sequences of Mucor flavus KT1a and Helicostylum pulchrum KT1b strains isolation_sourced from the surface of a dry-aged beef.</title>
        <authorList>
            <person name="Toyotome T."/>
            <person name="Hosono M."/>
            <person name="Torimaru M."/>
            <person name="Fukuda K."/>
            <person name="Mikami N."/>
        </authorList>
    </citation>
    <scope>NUCLEOTIDE SEQUENCE [LARGE SCALE GENOMIC DNA]</scope>
    <source>
        <strain evidence="10 11">KT1b</strain>
    </source>
</reference>
<dbReference type="InterPro" id="IPR007529">
    <property type="entry name" value="Znf_HIT"/>
</dbReference>
<sequence length="413" mass="47110">MTDFTQDQSELIPTVQERSVPELESTQDLTTITECSIDPEIEFEQPTPAPAPPKLTPEEIKQAKLCHICKVKDWRYTCPRCLVHSCCMTCVKQHKLNTECSGIRDKTSYVPLREYNESNMMSDYTYLEDMSRQSDNLTRSRLNTAKDIQGRAAENRTKMFVKGANQLGIHFSSLPAGMSRHKLNQSNYSKNLKQIFWTIEVNFCRFGKKERYLEHSFPSGKPFHAFFENLLFSETPVGKGSYGIIRHQVKDFVEAGIDQFNVALKKEKAPRGHFVNVTSVLDSTFKQVLKGENIIEYPIFYIWLKSDDTPKEITVLEDKKMLIAEIKSEDTILDTSAEQDTAVEDTVVEETVVEETVVEETVVEETVEETVEEAVEEEKSASVDDVVEQIEELQESAINDVEELEEASAIDDE</sequence>
<dbReference type="InterPro" id="IPR051639">
    <property type="entry name" value="BCD1"/>
</dbReference>
<keyword evidence="11" id="KW-1185">Reference proteome</keyword>
<dbReference type="Proteomes" id="UP001476247">
    <property type="component" value="Unassembled WGS sequence"/>
</dbReference>
<name>A0ABP9YAH9_9FUNG</name>
<comment type="caution">
    <text evidence="10">The sequence shown here is derived from an EMBL/GenBank/DDBJ whole genome shotgun (WGS) entry which is preliminary data.</text>
</comment>
<dbReference type="PANTHER" id="PTHR13483:SF3">
    <property type="entry name" value="BOX C_D SNORNA PROTEIN 1"/>
    <property type="match status" value="1"/>
</dbReference>
<dbReference type="EMBL" id="BAABUJ010000031">
    <property type="protein sequence ID" value="GAA5803952.1"/>
    <property type="molecule type" value="Genomic_DNA"/>
</dbReference>
<protein>
    <recommendedName>
        <fullName evidence="9">HIT-type domain-containing protein</fullName>
    </recommendedName>
</protein>
<gene>
    <name evidence="10" type="ORF">HPULCUR_009437</name>
</gene>
<evidence type="ECO:0000256" key="8">
    <source>
        <dbReference type="SAM" id="MobiDB-lite"/>
    </source>
</evidence>
<evidence type="ECO:0000256" key="6">
    <source>
        <dbReference type="ARBA" id="ARBA00049654"/>
    </source>
</evidence>
<dbReference type="CDD" id="cd23023">
    <property type="entry name" value="zf-HIT_BCD1"/>
    <property type="match status" value="1"/>
</dbReference>
<evidence type="ECO:0000256" key="1">
    <source>
        <dbReference type="ARBA" id="ARBA00022553"/>
    </source>
</evidence>
<evidence type="ECO:0000256" key="2">
    <source>
        <dbReference type="ARBA" id="ARBA00022723"/>
    </source>
</evidence>
<dbReference type="SUPFAM" id="SSF144232">
    <property type="entry name" value="HIT/MYND zinc finger-like"/>
    <property type="match status" value="1"/>
</dbReference>
<evidence type="ECO:0000256" key="4">
    <source>
        <dbReference type="ARBA" id="ARBA00022833"/>
    </source>
</evidence>
<evidence type="ECO:0000313" key="10">
    <source>
        <dbReference type="EMBL" id="GAA5803952.1"/>
    </source>
</evidence>
<organism evidence="10 11">
    <name type="scientific">Helicostylum pulchrum</name>
    <dbReference type="NCBI Taxonomy" id="562976"/>
    <lineage>
        <taxon>Eukaryota</taxon>
        <taxon>Fungi</taxon>
        <taxon>Fungi incertae sedis</taxon>
        <taxon>Mucoromycota</taxon>
        <taxon>Mucoromycotina</taxon>
        <taxon>Mucoromycetes</taxon>
        <taxon>Mucorales</taxon>
        <taxon>Mucorineae</taxon>
        <taxon>Mucoraceae</taxon>
        <taxon>Helicostylum</taxon>
    </lineage>
</organism>
<keyword evidence="1" id="KW-0597">Phosphoprotein</keyword>
<feature type="region of interest" description="Disordered" evidence="8">
    <location>
        <begin position="1"/>
        <end position="24"/>
    </location>
</feature>
<proteinExistence type="inferred from homology"/>
<dbReference type="Pfam" id="PF25790">
    <property type="entry name" value="BCD1"/>
    <property type="match status" value="1"/>
</dbReference>
<keyword evidence="3 7" id="KW-0863">Zinc-finger</keyword>
<comment type="similarity">
    <text evidence="6">Belongs to the BCD1 family.</text>
</comment>
<evidence type="ECO:0000256" key="7">
    <source>
        <dbReference type="PROSITE-ProRule" id="PRU00453"/>
    </source>
</evidence>
<dbReference type="Pfam" id="PF04438">
    <property type="entry name" value="zf-HIT"/>
    <property type="match status" value="1"/>
</dbReference>
<dbReference type="PANTHER" id="PTHR13483">
    <property type="entry name" value="BOX C_D SNORNA PROTEIN 1-RELATED"/>
    <property type="match status" value="1"/>
</dbReference>